<feature type="region of interest" description="Disordered" evidence="2">
    <location>
        <begin position="142"/>
        <end position="161"/>
    </location>
</feature>
<feature type="signal peptide" evidence="3">
    <location>
        <begin position="1"/>
        <end position="23"/>
    </location>
</feature>
<dbReference type="InterPro" id="IPR002048">
    <property type="entry name" value="EF_hand_dom"/>
</dbReference>
<evidence type="ECO:0000259" key="4">
    <source>
        <dbReference type="PROSITE" id="PS50222"/>
    </source>
</evidence>
<keyword evidence="3" id="KW-0732">Signal</keyword>
<dbReference type="PROSITE" id="PS00018">
    <property type="entry name" value="EF_HAND_1"/>
    <property type="match status" value="1"/>
</dbReference>
<feature type="domain" description="EF-hand" evidence="4">
    <location>
        <begin position="209"/>
        <end position="244"/>
    </location>
</feature>
<keyword evidence="1" id="KW-0106">Calcium</keyword>
<dbReference type="InterPro" id="IPR018247">
    <property type="entry name" value="EF_Hand_1_Ca_BS"/>
</dbReference>
<comment type="caution">
    <text evidence="5">The sequence shown here is derived from an EMBL/GenBank/DDBJ whole genome shotgun (WGS) entry which is preliminary data.</text>
</comment>
<accession>A0AA39CGA9</accession>
<evidence type="ECO:0000256" key="3">
    <source>
        <dbReference type="SAM" id="SignalP"/>
    </source>
</evidence>
<gene>
    <name evidence="5" type="ORF">H2200_007664</name>
</gene>
<dbReference type="AlphaFoldDB" id="A0AA39CGA9"/>
<evidence type="ECO:0000256" key="2">
    <source>
        <dbReference type="SAM" id="MobiDB-lite"/>
    </source>
</evidence>
<dbReference type="EMBL" id="JAPDRK010000011">
    <property type="protein sequence ID" value="KAJ9607586.1"/>
    <property type="molecule type" value="Genomic_DNA"/>
</dbReference>
<evidence type="ECO:0000313" key="5">
    <source>
        <dbReference type="EMBL" id="KAJ9607586.1"/>
    </source>
</evidence>
<keyword evidence="6" id="KW-1185">Reference proteome</keyword>
<evidence type="ECO:0000256" key="1">
    <source>
        <dbReference type="ARBA" id="ARBA00022837"/>
    </source>
</evidence>
<name>A0AA39CGA9_9EURO</name>
<sequence>MLLPTILVIYIWILQLGLPSVYGKCCQFVLLSDEGCGDSTPDTPCCGYGKCNGFCCACKGSEYSLLHILQTSLTQKFFVATVVSSTKVYCGQTKTTYVTAPPGTTWTCRDVHTSTPWATFTCAPGRRDVLATAIGDSELDDSLATSTRMSRPTSLPTFTPPHYDPQALKDLKARFDHVSGGKTHNGVEAVTLDDYFSFFNITNDQQESPLAKNVAAKFQAHDVNGDGVLTFNEVQLVCDETGCD</sequence>
<dbReference type="SUPFAM" id="SSF47473">
    <property type="entry name" value="EF-hand"/>
    <property type="match status" value="1"/>
</dbReference>
<protein>
    <recommendedName>
        <fullName evidence="4">EF-hand domain-containing protein</fullName>
    </recommendedName>
</protein>
<feature type="chain" id="PRO_5041284442" description="EF-hand domain-containing protein" evidence="3">
    <location>
        <begin position="24"/>
        <end position="244"/>
    </location>
</feature>
<dbReference type="InterPro" id="IPR011992">
    <property type="entry name" value="EF-hand-dom_pair"/>
</dbReference>
<reference evidence="5" key="1">
    <citation type="submission" date="2022-10" db="EMBL/GenBank/DDBJ databases">
        <title>Culturing micro-colonial fungi from biological soil crusts in the Mojave desert and describing Neophaeococcomyces mojavensis, and introducing the new genera and species Taxawa tesnikishii.</title>
        <authorList>
            <person name="Kurbessoian T."/>
            <person name="Stajich J.E."/>
        </authorList>
    </citation>
    <scope>NUCLEOTIDE SEQUENCE</scope>
    <source>
        <strain evidence="5">TK_41</strain>
    </source>
</reference>
<organism evidence="5 6">
    <name type="scientific">Cladophialophora chaetospira</name>
    <dbReference type="NCBI Taxonomy" id="386627"/>
    <lineage>
        <taxon>Eukaryota</taxon>
        <taxon>Fungi</taxon>
        <taxon>Dikarya</taxon>
        <taxon>Ascomycota</taxon>
        <taxon>Pezizomycotina</taxon>
        <taxon>Eurotiomycetes</taxon>
        <taxon>Chaetothyriomycetidae</taxon>
        <taxon>Chaetothyriales</taxon>
        <taxon>Herpotrichiellaceae</taxon>
        <taxon>Cladophialophora</taxon>
    </lineage>
</organism>
<dbReference type="Proteomes" id="UP001172673">
    <property type="component" value="Unassembled WGS sequence"/>
</dbReference>
<dbReference type="PROSITE" id="PS50222">
    <property type="entry name" value="EF_HAND_2"/>
    <property type="match status" value="1"/>
</dbReference>
<evidence type="ECO:0000313" key="6">
    <source>
        <dbReference type="Proteomes" id="UP001172673"/>
    </source>
</evidence>
<proteinExistence type="predicted"/>
<dbReference type="GO" id="GO:0005509">
    <property type="term" value="F:calcium ion binding"/>
    <property type="evidence" value="ECO:0007669"/>
    <property type="project" value="InterPro"/>
</dbReference>
<feature type="compositionally biased region" description="Polar residues" evidence="2">
    <location>
        <begin position="143"/>
        <end position="157"/>
    </location>
</feature>